<evidence type="ECO:0000256" key="1">
    <source>
        <dbReference type="SAM" id="MobiDB-lite"/>
    </source>
</evidence>
<dbReference type="HOGENOM" id="CLU_719656_0_0_1"/>
<organism evidence="2 3">
    <name type="scientific">Cyphellophora europaea (strain CBS 101466)</name>
    <name type="common">Phialophora europaea</name>
    <dbReference type="NCBI Taxonomy" id="1220924"/>
    <lineage>
        <taxon>Eukaryota</taxon>
        <taxon>Fungi</taxon>
        <taxon>Dikarya</taxon>
        <taxon>Ascomycota</taxon>
        <taxon>Pezizomycotina</taxon>
        <taxon>Eurotiomycetes</taxon>
        <taxon>Chaetothyriomycetidae</taxon>
        <taxon>Chaetothyriales</taxon>
        <taxon>Cyphellophoraceae</taxon>
        <taxon>Cyphellophora</taxon>
    </lineage>
</organism>
<sequence>MAPSATTTSKTSPEQVSRHQRTYKPPGGLCEPDPLDPDRVPCSNPVVLDDRQGISHFFGRNKRATSTIPTFCYPLQCRTHYQERKYRMKDMPGQEAAYQCDCISITLMRMSRLTWTDDMGLVWPRWCGFELQLCHAKEAGKESGNESEHGSPSIGKGKQKIEETTTATRKRKRRPVTSAPVPDWLVALCSSKHAEHDFAPVGERRGGRYTYDQLASIVRSMKSWCINNDARLPAVEALPVTPGLLAEAEANAAKNRIQPIQRLFNLAEKQIQDAKVRGKKSTKGLEEIEDERSAELNDAKESYRLALADLEGVKDTLPVRRKPKKRTTKAEDIKNEIESEAEAIDKPPAAVVKSNRGTDLEEAKGRLRRGRKARAVASDTDMEG</sequence>
<dbReference type="EMBL" id="KB822719">
    <property type="protein sequence ID" value="ETN41561.1"/>
    <property type="molecule type" value="Genomic_DNA"/>
</dbReference>
<feature type="compositionally biased region" description="Basic and acidic residues" evidence="1">
    <location>
        <begin position="140"/>
        <end position="149"/>
    </location>
</feature>
<name>W2RYI2_CYPE1</name>
<gene>
    <name evidence="2" type="ORF">HMPREF1541_03497</name>
</gene>
<dbReference type="Proteomes" id="UP000030752">
    <property type="component" value="Unassembled WGS sequence"/>
</dbReference>
<dbReference type="VEuPathDB" id="FungiDB:HMPREF1541_03497"/>
<dbReference type="AlphaFoldDB" id="W2RYI2"/>
<reference evidence="2 3" key="1">
    <citation type="submission" date="2013-03" db="EMBL/GenBank/DDBJ databases">
        <title>The Genome Sequence of Phialophora europaea CBS 101466.</title>
        <authorList>
            <consortium name="The Broad Institute Genomics Platform"/>
            <person name="Cuomo C."/>
            <person name="de Hoog S."/>
            <person name="Gorbushina A."/>
            <person name="Walker B."/>
            <person name="Young S.K."/>
            <person name="Zeng Q."/>
            <person name="Gargeya S."/>
            <person name="Fitzgerald M."/>
            <person name="Haas B."/>
            <person name="Abouelleil A."/>
            <person name="Allen A.W."/>
            <person name="Alvarado L."/>
            <person name="Arachchi H.M."/>
            <person name="Berlin A.M."/>
            <person name="Chapman S.B."/>
            <person name="Gainer-Dewar J."/>
            <person name="Goldberg J."/>
            <person name="Griggs A."/>
            <person name="Gujja S."/>
            <person name="Hansen M."/>
            <person name="Howarth C."/>
            <person name="Imamovic A."/>
            <person name="Ireland A."/>
            <person name="Larimer J."/>
            <person name="McCowan C."/>
            <person name="Murphy C."/>
            <person name="Pearson M."/>
            <person name="Poon T.W."/>
            <person name="Priest M."/>
            <person name="Roberts A."/>
            <person name="Saif S."/>
            <person name="Shea T."/>
            <person name="Sisk P."/>
            <person name="Sykes S."/>
            <person name="Wortman J."/>
            <person name="Nusbaum C."/>
            <person name="Birren B."/>
        </authorList>
    </citation>
    <scope>NUCLEOTIDE SEQUENCE [LARGE SCALE GENOMIC DNA]</scope>
    <source>
        <strain evidence="2 3">CBS 101466</strain>
    </source>
</reference>
<feature type="region of interest" description="Disordered" evidence="1">
    <location>
        <begin position="318"/>
        <end position="384"/>
    </location>
</feature>
<feature type="region of interest" description="Disordered" evidence="1">
    <location>
        <begin position="1"/>
        <end position="38"/>
    </location>
</feature>
<keyword evidence="3" id="KW-1185">Reference proteome</keyword>
<evidence type="ECO:0000313" key="3">
    <source>
        <dbReference type="Proteomes" id="UP000030752"/>
    </source>
</evidence>
<feature type="region of interest" description="Disordered" evidence="1">
    <location>
        <begin position="140"/>
        <end position="178"/>
    </location>
</feature>
<feature type="compositionally biased region" description="Low complexity" evidence="1">
    <location>
        <begin position="1"/>
        <end position="13"/>
    </location>
</feature>
<accession>W2RYI2</accession>
<proteinExistence type="predicted"/>
<feature type="compositionally biased region" description="Basic and acidic residues" evidence="1">
    <location>
        <begin position="356"/>
        <end position="365"/>
    </location>
</feature>
<dbReference type="STRING" id="1220924.W2RYI2"/>
<dbReference type="InParanoid" id="W2RYI2"/>
<evidence type="ECO:0000313" key="2">
    <source>
        <dbReference type="EMBL" id="ETN41561.1"/>
    </source>
</evidence>
<dbReference type="RefSeq" id="XP_008716070.1">
    <property type="nucleotide sequence ID" value="XM_008717848.1"/>
</dbReference>
<feature type="compositionally biased region" description="Basic and acidic residues" evidence="1">
    <location>
        <begin position="328"/>
        <end position="337"/>
    </location>
</feature>
<dbReference type="eggNOG" id="ENOG502RPVZ">
    <property type="taxonomic scope" value="Eukaryota"/>
</dbReference>
<dbReference type="OrthoDB" id="4161595at2759"/>
<dbReference type="GeneID" id="19970836"/>
<protein>
    <submittedName>
        <fullName evidence="2">Uncharacterized protein</fullName>
    </submittedName>
</protein>